<dbReference type="EMBL" id="QRCT01000050">
    <property type="protein sequence ID" value="RDU22023.1"/>
    <property type="molecule type" value="Genomic_DNA"/>
</dbReference>
<name>A0A371AR25_9FIRM</name>
<accession>A0A371AR25</accession>
<gene>
    <name evidence="1" type="ORF">DWV06_15940</name>
</gene>
<reference evidence="1 2" key="1">
    <citation type="submission" date="2018-07" db="EMBL/GenBank/DDBJ databases">
        <title>Anaerosacharophilus polymeroproducens gen. nov. sp. nov., an anaerobic bacterium isolated from salt field.</title>
        <authorList>
            <person name="Kim W."/>
            <person name="Yang S.-H."/>
            <person name="Oh J."/>
            <person name="Lee J.-H."/>
            <person name="Kwon K.K."/>
        </authorList>
    </citation>
    <scope>NUCLEOTIDE SEQUENCE [LARGE SCALE GENOMIC DNA]</scope>
    <source>
        <strain evidence="1 2">MCWD5</strain>
    </source>
</reference>
<sequence length="216" mass="25853">MKFASKYLKHKAWIKNEIKSEVFEPVPDFYENKLQVSKHWLKIGRVYIPKSFIIGTYELTPMFAARMTQAYHLRFVLITGEDKFSIDYAYYEFDKLEESLKVLERYLPNSIMSYYDWLFTWRYLHIKQIRENYKEMLEVYGLEYLVHNRVDVFEKFSKDGTMLLELQEGNKVDVLLEDGKMVTGKIEKVLSVHNNKKGCKVRLKENGLEGRVKKVY</sequence>
<dbReference type="Proteomes" id="UP000255036">
    <property type="component" value="Unassembled WGS sequence"/>
</dbReference>
<evidence type="ECO:0000313" key="1">
    <source>
        <dbReference type="EMBL" id="RDU22023.1"/>
    </source>
</evidence>
<dbReference type="OrthoDB" id="2093267at2"/>
<dbReference type="AlphaFoldDB" id="A0A371AR25"/>
<protein>
    <submittedName>
        <fullName evidence="1">Uncharacterized protein</fullName>
    </submittedName>
</protein>
<keyword evidence="2" id="KW-1185">Reference proteome</keyword>
<dbReference type="RefSeq" id="WP_115483186.1">
    <property type="nucleotide sequence ID" value="NZ_QRCT01000050.1"/>
</dbReference>
<proteinExistence type="predicted"/>
<comment type="caution">
    <text evidence="1">The sequence shown here is derived from an EMBL/GenBank/DDBJ whole genome shotgun (WGS) entry which is preliminary data.</text>
</comment>
<organism evidence="1 2">
    <name type="scientific">Anaerosacchariphilus polymeriproducens</name>
    <dbReference type="NCBI Taxonomy" id="1812858"/>
    <lineage>
        <taxon>Bacteria</taxon>
        <taxon>Bacillati</taxon>
        <taxon>Bacillota</taxon>
        <taxon>Clostridia</taxon>
        <taxon>Lachnospirales</taxon>
        <taxon>Lachnospiraceae</taxon>
        <taxon>Anaerosacchariphilus</taxon>
    </lineage>
</organism>
<evidence type="ECO:0000313" key="2">
    <source>
        <dbReference type="Proteomes" id="UP000255036"/>
    </source>
</evidence>